<dbReference type="Pfam" id="PF00085">
    <property type="entry name" value="Thioredoxin"/>
    <property type="match status" value="1"/>
</dbReference>
<dbReference type="CDD" id="cd02947">
    <property type="entry name" value="TRX_family"/>
    <property type="match status" value="1"/>
</dbReference>
<dbReference type="InterPro" id="IPR042266">
    <property type="entry name" value="PPPDE_sf"/>
</dbReference>
<dbReference type="PANTHER" id="PTHR12378">
    <property type="entry name" value="DESUMOYLATING ISOPEPTIDASE"/>
    <property type="match status" value="1"/>
</dbReference>
<dbReference type="SMART" id="SM01179">
    <property type="entry name" value="DUF862"/>
    <property type="match status" value="1"/>
</dbReference>
<dbReference type="PROSITE" id="PS51858">
    <property type="entry name" value="PPPDE"/>
    <property type="match status" value="1"/>
</dbReference>
<feature type="domain" description="Thioredoxin" evidence="4">
    <location>
        <begin position="128"/>
        <end position="221"/>
    </location>
</feature>
<evidence type="ECO:0000256" key="2">
    <source>
        <dbReference type="ARBA" id="ARBA00022670"/>
    </source>
</evidence>
<comment type="caution">
    <text evidence="6">The sequence shown here is derived from an EMBL/GenBank/DDBJ whole genome shotgun (WGS) entry which is preliminary data.</text>
</comment>
<dbReference type="Proteomes" id="UP000037505">
    <property type="component" value="Unassembled WGS sequence"/>
</dbReference>
<protein>
    <submittedName>
        <fullName evidence="6">Thioredoxin</fullName>
    </submittedName>
</protein>
<dbReference type="EMBL" id="JNOM01000416">
    <property type="protein sequence ID" value="KNG81722.1"/>
    <property type="molecule type" value="Genomic_DNA"/>
</dbReference>
<dbReference type="GO" id="GO:0006508">
    <property type="term" value="P:proteolysis"/>
    <property type="evidence" value="ECO:0007669"/>
    <property type="project" value="UniProtKB-KW"/>
</dbReference>
<dbReference type="PROSITE" id="PS51352">
    <property type="entry name" value="THIOREDOXIN_2"/>
    <property type="match status" value="1"/>
</dbReference>
<dbReference type="GO" id="GO:0008233">
    <property type="term" value="F:peptidase activity"/>
    <property type="evidence" value="ECO:0007669"/>
    <property type="project" value="UniProtKB-KW"/>
</dbReference>
<name>A0A0L1IQF0_ASPN3</name>
<dbReference type="Gene3D" id="3.40.30.10">
    <property type="entry name" value="Glutaredoxin"/>
    <property type="match status" value="1"/>
</dbReference>
<evidence type="ECO:0000259" key="5">
    <source>
        <dbReference type="PROSITE" id="PS51858"/>
    </source>
</evidence>
<dbReference type="OrthoDB" id="21221at2759"/>
<dbReference type="PROSITE" id="PS00194">
    <property type="entry name" value="THIOREDOXIN_1"/>
    <property type="match status" value="1"/>
</dbReference>
<evidence type="ECO:0000256" key="3">
    <source>
        <dbReference type="ARBA" id="ARBA00022801"/>
    </source>
</evidence>
<dbReference type="AlphaFoldDB" id="A0A0L1IQF0"/>
<dbReference type="InterPro" id="IPR036249">
    <property type="entry name" value="Thioredoxin-like_sf"/>
</dbReference>
<sequence length="221" mass="24225">MDVELYVYDLSKGLARQWSLPLTGTHIDAIYHTAIVLNGVEYYFGHGIQTASPGSTHHGQPMEKVHLGQTELPPDSYDLFLHNCNNFTQDLAVFLLGQSIPDHIRNLPQTFLSTPLGQMLKPQIEAALRPVTQAPTSTPTPTQTPSRVHQVTSLAQLDHELDLARHTAALVFFTSATCPPCKALYPLYDTLAEEAGPKARLIKVDISGAYDVAMKHGITAT</sequence>
<evidence type="ECO:0000259" key="4">
    <source>
        <dbReference type="PROSITE" id="PS51352"/>
    </source>
</evidence>
<proteinExistence type="inferred from homology"/>
<dbReference type="STRING" id="1509407.A0A0L1IQF0"/>
<feature type="domain" description="PPPDE" evidence="5">
    <location>
        <begin position="1"/>
        <end position="125"/>
    </location>
</feature>
<comment type="similarity">
    <text evidence="1">Belongs to the DeSI family.</text>
</comment>
<dbReference type="Gene3D" id="3.90.1720.30">
    <property type="entry name" value="PPPDE domains"/>
    <property type="match status" value="2"/>
</dbReference>
<evidence type="ECO:0000313" key="7">
    <source>
        <dbReference type="Proteomes" id="UP000037505"/>
    </source>
</evidence>
<accession>A0A0L1IQF0</accession>
<dbReference type="InterPro" id="IPR008580">
    <property type="entry name" value="PPPDE_dom"/>
</dbReference>
<dbReference type="GO" id="GO:0070646">
    <property type="term" value="P:protein modification by small protein removal"/>
    <property type="evidence" value="ECO:0007669"/>
    <property type="project" value="TreeGrafter"/>
</dbReference>
<reference evidence="6 7" key="1">
    <citation type="submission" date="2014-06" db="EMBL/GenBank/DDBJ databases">
        <title>The Genome of the Aflatoxigenic Filamentous Fungus Aspergillus nomius.</title>
        <authorList>
            <person name="Moore M.G."/>
            <person name="Shannon B.M."/>
            <person name="Brian M.M."/>
        </authorList>
    </citation>
    <scope>NUCLEOTIDE SEQUENCE [LARGE SCALE GENOMIC DNA]</scope>
    <source>
        <strain evidence="6 7">NRRL 13137</strain>
    </source>
</reference>
<keyword evidence="7" id="KW-1185">Reference proteome</keyword>
<keyword evidence="3" id="KW-0378">Hydrolase</keyword>
<evidence type="ECO:0000256" key="1">
    <source>
        <dbReference type="ARBA" id="ARBA00008140"/>
    </source>
</evidence>
<dbReference type="SUPFAM" id="SSF52833">
    <property type="entry name" value="Thioredoxin-like"/>
    <property type="match status" value="1"/>
</dbReference>
<dbReference type="RefSeq" id="XP_015402645.1">
    <property type="nucleotide sequence ID" value="XM_015554222.1"/>
</dbReference>
<dbReference type="InterPro" id="IPR013766">
    <property type="entry name" value="Thioredoxin_domain"/>
</dbReference>
<evidence type="ECO:0000313" key="6">
    <source>
        <dbReference type="EMBL" id="KNG81722.1"/>
    </source>
</evidence>
<gene>
    <name evidence="6" type="ORF">ANOM_008966</name>
</gene>
<dbReference type="PANTHER" id="PTHR12378:SF7">
    <property type="entry name" value="DESUMOYLATING ISOPEPTIDASE 1"/>
    <property type="match status" value="1"/>
</dbReference>
<dbReference type="GeneID" id="26810770"/>
<organism evidence="6 7">
    <name type="scientific">Aspergillus nomiae NRRL (strain ATCC 15546 / NRRL 13137 / CBS 260.88 / M93)</name>
    <dbReference type="NCBI Taxonomy" id="1509407"/>
    <lineage>
        <taxon>Eukaryota</taxon>
        <taxon>Fungi</taxon>
        <taxon>Dikarya</taxon>
        <taxon>Ascomycota</taxon>
        <taxon>Pezizomycotina</taxon>
        <taxon>Eurotiomycetes</taxon>
        <taxon>Eurotiomycetidae</taxon>
        <taxon>Eurotiales</taxon>
        <taxon>Aspergillaceae</taxon>
        <taxon>Aspergillus</taxon>
        <taxon>Aspergillus subgen. Circumdati</taxon>
    </lineage>
</organism>
<dbReference type="InterPro" id="IPR017937">
    <property type="entry name" value="Thioredoxin_CS"/>
</dbReference>
<dbReference type="Pfam" id="PF05903">
    <property type="entry name" value="Peptidase_C97"/>
    <property type="match status" value="1"/>
</dbReference>
<keyword evidence="2" id="KW-0645">Protease</keyword>
<feature type="non-terminal residue" evidence="6">
    <location>
        <position position="221"/>
    </location>
</feature>